<gene>
    <name evidence="1" type="primary">tylF</name>
    <name evidence="1" type="ORF">LEP1GSC125_0126</name>
</gene>
<dbReference type="InterPro" id="IPR008884">
    <property type="entry name" value="TylF_MeTrfase"/>
</dbReference>
<dbReference type="EC" id="2.1.1.101" evidence="1"/>
<dbReference type="Gene3D" id="3.40.50.150">
    <property type="entry name" value="Vaccinia Virus protein VP39"/>
    <property type="match status" value="1"/>
</dbReference>
<comment type="caution">
    <text evidence="1">The sequence shown here is derived from an EMBL/GenBank/DDBJ whole genome shotgun (WGS) entry which is preliminary data.</text>
</comment>
<accession>A0AA87MLH5</accession>
<dbReference type="AlphaFoldDB" id="A0AA87MLH5"/>
<reference evidence="1 2" key="1">
    <citation type="journal article" date="2014" name="Int. J. Syst. Evol. Microbiol.">
        <title>Leptospira mayottensis sp. nov., a pathogenic species of the genus Leptospira isolated from humans.</title>
        <authorList>
            <person name="Bourhy P."/>
            <person name="Collet L."/>
            <person name="Brisse S."/>
            <person name="Picardeau M."/>
        </authorList>
    </citation>
    <scope>NUCLEOTIDE SEQUENCE [LARGE SCALE GENOMIC DNA]</scope>
    <source>
        <strain evidence="1 2">200901122</strain>
    </source>
</reference>
<dbReference type="Pfam" id="PF05711">
    <property type="entry name" value="TylF"/>
    <property type="match status" value="1"/>
</dbReference>
<dbReference type="GO" id="GO:0032259">
    <property type="term" value="P:methylation"/>
    <property type="evidence" value="ECO:0007669"/>
    <property type="project" value="UniProtKB-KW"/>
</dbReference>
<dbReference type="SUPFAM" id="SSF53335">
    <property type="entry name" value="S-adenosyl-L-methionine-dependent methyltransferases"/>
    <property type="match status" value="1"/>
</dbReference>
<evidence type="ECO:0000313" key="1">
    <source>
        <dbReference type="EMBL" id="EKR99468.1"/>
    </source>
</evidence>
<dbReference type="PANTHER" id="PTHR40036">
    <property type="entry name" value="MACROCIN O-METHYLTRANSFERASE"/>
    <property type="match status" value="1"/>
</dbReference>
<dbReference type="PANTHER" id="PTHR40036:SF1">
    <property type="entry name" value="MACROCIN O-METHYLTRANSFERASE"/>
    <property type="match status" value="1"/>
</dbReference>
<dbReference type="RefSeq" id="WP_002763713.1">
    <property type="nucleotide sequence ID" value="NZ_AKWM02000051.1"/>
</dbReference>
<organism evidence="1 2">
    <name type="scientific">Leptospira mayottensis 200901122</name>
    <dbReference type="NCBI Taxonomy" id="1193010"/>
    <lineage>
        <taxon>Bacteria</taxon>
        <taxon>Pseudomonadati</taxon>
        <taxon>Spirochaetota</taxon>
        <taxon>Spirochaetia</taxon>
        <taxon>Leptospirales</taxon>
        <taxon>Leptospiraceae</taxon>
        <taxon>Leptospira</taxon>
    </lineage>
</organism>
<proteinExistence type="predicted"/>
<dbReference type="InterPro" id="IPR029063">
    <property type="entry name" value="SAM-dependent_MTases_sf"/>
</dbReference>
<keyword evidence="1" id="KW-0489">Methyltransferase</keyword>
<dbReference type="Proteomes" id="UP000001343">
    <property type="component" value="Unassembled WGS sequence"/>
</dbReference>
<evidence type="ECO:0000313" key="2">
    <source>
        <dbReference type="Proteomes" id="UP000001343"/>
    </source>
</evidence>
<dbReference type="GO" id="GO:0030769">
    <property type="term" value="F:macrocin O-methyltransferase activity"/>
    <property type="evidence" value="ECO:0007669"/>
    <property type="project" value="UniProtKB-EC"/>
</dbReference>
<dbReference type="EMBL" id="AKWM02000051">
    <property type="protein sequence ID" value="EKR99468.1"/>
    <property type="molecule type" value="Genomic_DNA"/>
</dbReference>
<protein>
    <submittedName>
        <fullName evidence="1">Macrocin-O-methyltransferase TylF</fullName>
        <ecNumber evidence="1">2.1.1.101</ecNumber>
    </submittedName>
</protein>
<name>A0AA87MLH5_9LEPT</name>
<keyword evidence="1" id="KW-0808">Transferase</keyword>
<sequence>MSTFDGFKKSNVDIDIEEKISSHIEKYLVSGIDILKHSMVLTRRQWFKRLLAHIELFKMTLDVPGDIAELGVFRGIGLMTWANLLESYCIGDRTKVVWGFDNWKGFTSFELEDGSEIKDAQKKLGGFNPEFYYNELVDAIKIFDQDRFIPNKPRIKLQEGQIEESIPRFIKENPGVRFSLIHFDCDLYAPTKVALEYLYPLLSKGGVMLFDEYGIHDWPGETKAVDEFLERNENLKLHKFSWTNAPAAYLIK</sequence>